<feature type="region of interest" description="Disordered" evidence="1">
    <location>
        <begin position="1"/>
        <end position="95"/>
    </location>
</feature>
<feature type="compositionally biased region" description="Basic and acidic residues" evidence="1">
    <location>
        <begin position="40"/>
        <end position="49"/>
    </location>
</feature>
<feature type="compositionally biased region" description="Basic and acidic residues" evidence="1">
    <location>
        <begin position="254"/>
        <end position="267"/>
    </location>
</feature>
<dbReference type="GO" id="GO:0042073">
    <property type="term" value="P:intraciliary transport"/>
    <property type="evidence" value="ECO:0007669"/>
    <property type="project" value="InterPro"/>
</dbReference>
<dbReference type="GO" id="GO:0005868">
    <property type="term" value="C:cytoplasmic dynein complex"/>
    <property type="evidence" value="ECO:0007669"/>
    <property type="project" value="InterPro"/>
</dbReference>
<feature type="compositionally biased region" description="Low complexity" evidence="1">
    <location>
        <begin position="75"/>
        <end position="88"/>
    </location>
</feature>
<dbReference type="SUPFAM" id="SSF50978">
    <property type="entry name" value="WD40 repeat-like"/>
    <property type="match status" value="1"/>
</dbReference>
<dbReference type="PANTHER" id="PTHR16022">
    <property type="entry name" value="WD REPEAT DOMAIN 60"/>
    <property type="match status" value="1"/>
</dbReference>
<feature type="compositionally biased region" description="Basic and acidic residues" evidence="1">
    <location>
        <begin position="125"/>
        <end position="145"/>
    </location>
</feature>
<organism evidence="2">
    <name type="scientific">Enterobius vermicularis</name>
    <name type="common">Human pinworm</name>
    <dbReference type="NCBI Taxonomy" id="51028"/>
    <lineage>
        <taxon>Eukaryota</taxon>
        <taxon>Metazoa</taxon>
        <taxon>Ecdysozoa</taxon>
        <taxon>Nematoda</taxon>
        <taxon>Chromadorea</taxon>
        <taxon>Rhabditida</taxon>
        <taxon>Spirurina</taxon>
        <taxon>Oxyuridomorpha</taxon>
        <taxon>Oxyuroidea</taxon>
        <taxon>Oxyuridae</taxon>
        <taxon>Enterobius</taxon>
    </lineage>
</organism>
<dbReference type="GO" id="GO:0045503">
    <property type="term" value="F:dynein light chain binding"/>
    <property type="evidence" value="ECO:0007669"/>
    <property type="project" value="InterPro"/>
</dbReference>
<feature type="region of interest" description="Disordered" evidence="1">
    <location>
        <begin position="250"/>
        <end position="271"/>
    </location>
</feature>
<evidence type="ECO:0000313" key="2">
    <source>
        <dbReference type="WBParaSite" id="EVEC_0000438601-mRNA-1"/>
    </source>
</evidence>
<proteinExistence type="predicted"/>
<dbReference type="WBParaSite" id="EVEC_0000438601-mRNA-1">
    <property type="protein sequence ID" value="EVEC_0000438601-mRNA-1"/>
    <property type="gene ID" value="EVEC_0000438601"/>
</dbReference>
<feature type="region of interest" description="Disordered" evidence="1">
    <location>
        <begin position="111"/>
        <end position="148"/>
    </location>
</feature>
<sequence length="754" mass="84925">LQDDHDKHNSSKLKNYRVKAVEDEKHQNKISSTSSKKHREGSSKYDHHSSSSGKHSTLSNAKNSKSQAAEEQIPKSSAAVASSSSAIKSKAEEAKDKRYNYYYEDDFEDYTDDFEEDSGEDEETINSKKEDFQVRRDDHNSEEMLPKNASDTPLMRRLTQSRDVKTKSTVIRRPSQIFGLLNTPFDKAANSRYNALKNLIEMEVVQFEFADIPPVSDYEFYLEMFGDTNKIQVQTQTYDENCNRFVQTEEEETESKWTQHPPTDERGWGIGSTKQNEFTSLDLMDTDVEFYRKRNVDKEKLKKFLDVAGEVMIKLTQPSSHRLAITNLKLSLQAPFSLGYNRFSVENLASKSKVSNVVYHQGTLFVSFFVKEGKAKEIPERTMVVQYVIDNPSIPQRLMTCESEVACGCYVASKYGAFFVGLKDGSCVAFDLSEPLRVFNTEVNWPGVDEPFKLCTPAYDTAFQSISSGEGDDMRSPVVGINATANAAEKNISYQVASINEMGTIFVWTISEADKVSAVVDLGLRPGARLRMALTSIIRLSAAGSSKLTGTSTLNVRCVEYDQNDPFHFYIGTDNKVIFNFTRAKGWSYTGPKAYRTQGLPVEILCERFSPFDAKIFLVGLSNGQLLFFKIDRAHPLLKIENPDNKQVPVTQLEFSPSVCTVFYAVYAGKMLYQWDLNSGKSPTLRYDIGQQNSSTCTCTAMWSQKNSETESQGFLAFGLRNGELQVHAIKPGANKKTSKDLSRIITDLNEKTL</sequence>
<name>A0A0N4V2Y3_ENTVE</name>
<dbReference type="InterPro" id="IPR015943">
    <property type="entry name" value="WD40/YVTN_repeat-like_dom_sf"/>
</dbReference>
<dbReference type="GO" id="GO:0045504">
    <property type="term" value="F:dynein heavy chain binding"/>
    <property type="evidence" value="ECO:0007669"/>
    <property type="project" value="InterPro"/>
</dbReference>
<dbReference type="AlphaFoldDB" id="A0A0N4V2Y3"/>
<dbReference type="InterPro" id="IPR036322">
    <property type="entry name" value="WD40_repeat_dom_sf"/>
</dbReference>
<dbReference type="InterPro" id="IPR042505">
    <property type="entry name" value="DYNC2I1"/>
</dbReference>
<dbReference type="PANTHER" id="PTHR16022:SF0">
    <property type="entry name" value="CYTOPLASMIC DYNEIN 2 INTERMEDIATE CHAIN 1"/>
    <property type="match status" value="1"/>
</dbReference>
<dbReference type="GO" id="GO:0005929">
    <property type="term" value="C:cilium"/>
    <property type="evidence" value="ECO:0007669"/>
    <property type="project" value="GOC"/>
</dbReference>
<protein>
    <submittedName>
        <fullName evidence="2">WD_REPEATS_REGION domain-containing protein</fullName>
    </submittedName>
</protein>
<dbReference type="Gene3D" id="2.130.10.10">
    <property type="entry name" value="YVTN repeat-like/Quinoprotein amine dehydrogenase"/>
    <property type="match status" value="1"/>
</dbReference>
<feature type="compositionally biased region" description="Acidic residues" evidence="1">
    <location>
        <begin position="111"/>
        <end position="124"/>
    </location>
</feature>
<evidence type="ECO:0000256" key="1">
    <source>
        <dbReference type="SAM" id="MobiDB-lite"/>
    </source>
</evidence>
<feature type="compositionally biased region" description="Polar residues" evidence="1">
    <location>
        <begin position="57"/>
        <end position="69"/>
    </location>
</feature>
<reference evidence="2" key="1">
    <citation type="submission" date="2017-02" db="UniProtKB">
        <authorList>
            <consortium name="WormBaseParasite"/>
        </authorList>
    </citation>
    <scope>IDENTIFICATION</scope>
</reference>
<accession>A0A0N4V2Y3</accession>